<feature type="domain" description="Acyl-CoA dehydrogenase C-terminal" evidence="2">
    <location>
        <begin position="249"/>
        <end position="375"/>
    </location>
</feature>
<evidence type="ECO:0000313" key="3">
    <source>
        <dbReference type="EMBL" id="GGJ14543.1"/>
    </source>
</evidence>
<dbReference type="PANTHER" id="PTHR43884">
    <property type="entry name" value="ACYL-COA DEHYDROGENASE"/>
    <property type="match status" value="1"/>
</dbReference>
<dbReference type="GO" id="GO:0003995">
    <property type="term" value="F:acyl-CoA dehydrogenase activity"/>
    <property type="evidence" value="ECO:0007669"/>
    <property type="project" value="TreeGrafter"/>
</dbReference>
<comment type="caution">
    <text evidence="3">The sequence shown here is derived from an EMBL/GenBank/DDBJ whole genome shotgun (WGS) entry which is preliminary data.</text>
</comment>
<evidence type="ECO:0000259" key="2">
    <source>
        <dbReference type="Pfam" id="PF08028"/>
    </source>
</evidence>
<dbReference type="PANTHER" id="PTHR43884:SF12">
    <property type="entry name" value="ISOVALERYL-COA DEHYDROGENASE, MITOCHONDRIAL-RELATED"/>
    <property type="match status" value="1"/>
</dbReference>
<dbReference type="PIRSF" id="PIRSF016578">
    <property type="entry name" value="HsaA"/>
    <property type="match status" value="1"/>
</dbReference>
<reference evidence="3" key="1">
    <citation type="journal article" date="2014" name="Int. J. Syst. Evol. Microbiol.">
        <title>Complete genome sequence of Corynebacterium casei LMG S-19264T (=DSM 44701T), isolated from a smear-ripened cheese.</title>
        <authorList>
            <consortium name="US DOE Joint Genome Institute (JGI-PGF)"/>
            <person name="Walter F."/>
            <person name="Albersmeier A."/>
            <person name="Kalinowski J."/>
            <person name="Ruckert C."/>
        </authorList>
    </citation>
    <scope>NUCLEOTIDE SEQUENCE</scope>
    <source>
        <strain evidence="3">CGMCC 1.3617</strain>
    </source>
</reference>
<sequence length="401" mass="43954">MSVAIDRTRQVPLADDPVTRARGLSALIEAAAPRIEAERELPADLLEALYTARMFRTLLPRAVGGDEATPEIYVRMMEIIARADASTAWCIGQASGCSMAAAYVAPEVASSIWGGRDAALAWGAVGPDQVAEVVDGGYRVTASWSFASGGRHATWFGGHCRIRERDGRMRSTADGALYERTMLFPRSAITMIDQWQVMGLRGTGSDTYSVHDLFVPDAFTVRRDRDEERQPHGIGTLFQFTTTHLYASGFAAVALGIARGMLDAFVELANHKTPLSTARMLRDSPVLQSGLAWAEGKWRAARAQLHTALRETWDHCAAGAAMTTDQKVAIRLAATFAIHQAKEVADFAWTEAGATAIFNSQPFERRFRDIHAVTQQVQGRRSHFETVGQHLMGLTPHPRFL</sequence>
<keyword evidence="4" id="KW-1185">Reference proteome</keyword>
<dbReference type="SUPFAM" id="SSF56645">
    <property type="entry name" value="Acyl-CoA dehydrogenase NM domain-like"/>
    <property type="match status" value="1"/>
</dbReference>
<dbReference type="InterPro" id="IPR037069">
    <property type="entry name" value="AcylCoA_DH/ox_N_sf"/>
</dbReference>
<dbReference type="AlphaFoldDB" id="A0A917NNU9"/>
<dbReference type="InterPro" id="IPR046373">
    <property type="entry name" value="Acyl-CoA_Oxase/DH_mid-dom_sf"/>
</dbReference>
<dbReference type="Gene3D" id="1.10.540.10">
    <property type="entry name" value="Acyl-CoA dehydrogenase/oxidase, N-terminal domain"/>
    <property type="match status" value="1"/>
</dbReference>
<accession>A0A917NNU9</accession>
<dbReference type="Pfam" id="PF08028">
    <property type="entry name" value="Acyl-CoA_dh_2"/>
    <property type="match status" value="1"/>
</dbReference>
<dbReference type="SUPFAM" id="SSF47203">
    <property type="entry name" value="Acyl-CoA dehydrogenase C-terminal domain-like"/>
    <property type="match status" value="1"/>
</dbReference>
<dbReference type="RefSeq" id="WP_188967124.1">
    <property type="nucleotide sequence ID" value="NZ_BMKW01000005.1"/>
</dbReference>
<dbReference type="EMBL" id="BMKW01000005">
    <property type="protein sequence ID" value="GGJ14543.1"/>
    <property type="molecule type" value="Genomic_DNA"/>
</dbReference>
<dbReference type="InterPro" id="IPR013107">
    <property type="entry name" value="Acyl-CoA_DH_C"/>
</dbReference>
<protein>
    <submittedName>
        <fullName evidence="3">Acyl-CoA dehydrogenase</fullName>
    </submittedName>
</protein>
<dbReference type="Gene3D" id="2.40.110.10">
    <property type="entry name" value="Butyryl-CoA Dehydrogenase, subunit A, domain 2"/>
    <property type="match status" value="1"/>
</dbReference>
<proteinExistence type="predicted"/>
<name>A0A917NNU9_9PROT</name>
<evidence type="ECO:0000256" key="1">
    <source>
        <dbReference type="ARBA" id="ARBA00023002"/>
    </source>
</evidence>
<dbReference type="InterPro" id="IPR036250">
    <property type="entry name" value="AcylCo_DH-like_C"/>
</dbReference>
<keyword evidence="1" id="KW-0560">Oxidoreductase</keyword>
<reference evidence="3" key="2">
    <citation type="submission" date="2020-09" db="EMBL/GenBank/DDBJ databases">
        <authorList>
            <person name="Sun Q."/>
            <person name="Zhou Y."/>
        </authorList>
    </citation>
    <scope>NUCLEOTIDE SEQUENCE</scope>
    <source>
        <strain evidence="3">CGMCC 1.3617</strain>
    </source>
</reference>
<gene>
    <name evidence="3" type="ORF">GCM10011320_22230</name>
</gene>
<dbReference type="Proteomes" id="UP000661507">
    <property type="component" value="Unassembled WGS sequence"/>
</dbReference>
<dbReference type="GO" id="GO:0050660">
    <property type="term" value="F:flavin adenine dinucleotide binding"/>
    <property type="evidence" value="ECO:0007669"/>
    <property type="project" value="InterPro"/>
</dbReference>
<evidence type="ECO:0000313" key="4">
    <source>
        <dbReference type="Proteomes" id="UP000661507"/>
    </source>
</evidence>
<organism evidence="3 4">
    <name type="scientific">Neoroseomonas lacus</name>
    <dbReference type="NCBI Taxonomy" id="287609"/>
    <lineage>
        <taxon>Bacteria</taxon>
        <taxon>Pseudomonadati</taxon>
        <taxon>Pseudomonadota</taxon>
        <taxon>Alphaproteobacteria</taxon>
        <taxon>Acetobacterales</taxon>
        <taxon>Acetobacteraceae</taxon>
        <taxon>Neoroseomonas</taxon>
    </lineage>
</organism>
<dbReference type="InterPro" id="IPR009100">
    <property type="entry name" value="AcylCoA_DH/oxidase_NM_dom_sf"/>
</dbReference>
<dbReference type="Gene3D" id="1.20.140.10">
    <property type="entry name" value="Butyryl-CoA Dehydrogenase, subunit A, domain 3"/>
    <property type="match status" value="1"/>
</dbReference>